<proteinExistence type="predicted"/>
<organism evidence="1 2">
    <name type="scientific">Mucilaginibacter pineti</name>
    <dbReference type="NCBI Taxonomy" id="1391627"/>
    <lineage>
        <taxon>Bacteria</taxon>
        <taxon>Pseudomonadati</taxon>
        <taxon>Bacteroidota</taxon>
        <taxon>Sphingobacteriia</taxon>
        <taxon>Sphingobacteriales</taxon>
        <taxon>Sphingobacteriaceae</taxon>
        <taxon>Mucilaginibacter</taxon>
    </lineage>
</organism>
<evidence type="ECO:0000313" key="2">
    <source>
        <dbReference type="Proteomes" id="UP000199072"/>
    </source>
</evidence>
<dbReference type="Proteomes" id="UP000199072">
    <property type="component" value="Unassembled WGS sequence"/>
</dbReference>
<keyword evidence="2" id="KW-1185">Reference proteome</keyword>
<dbReference type="AlphaFoldDB" id="A0A1G7GH36"/>
<gene>
    <name evidence="1" type="ORF">SAMN05216464_110143</name>
</gene>
<sequence length="144" mass="16992">MIKHTKIILKPENSSISKAAEVRLEGFTITQLEAFPWEDYRNLTSLNLVFCEAVTLTLIKTLPKQLTSLMANIGNLDVLADQVWKDKHLTKLHLNGKWNTPHSVIEEFDHQHPQIDFSFYHPQDDSYHNSFEFRQSKWEFQYFK</sequence>
<evidence type="ECO:0008006" key="3">
    <source>
        <dbReference type="Google" id="ProtNLM"/>
    </source>
</evidence>
<reference evidence="1 2" key="1">
    <citation type="submission" date="2016-10" db="EMBL/GenBank/DDBJ databases">
        <authorList>
            <person name="de Groot N.N."/>
        </authorList>
    </citation>
    <scope>NUCLEOTIDE SEQUENCE [LARGE SCALE GENOMIC DNA]</scope>
    <source>
        <strain evidence="1 2">47C3B</strain>
    </source>
</reference>
<name>A0A1G7GH36_9SPHI</name>
<dbReference type="EMBL" id="FNAI01000010">
    <property type="protein sequence ID" value="SDE87468.1"/>
    <property type="molecule type" value="Genomic_DNA"/>
</dbReference>
<evidence type="ECO:0000313" key="1">
    <source>
        <dbReference type="EMBL" id="SDE87468.1"/>
    </source>
</evidence>
<accession>A0A1G7GH36</accession>
<dbReference type="RefSeq" id="WP_091152041.1">
    <property type="nucleotide sequence ID" value="NZ_FNAI01000010.1"/>
</dbReference>
<protein>
    <recommendedName>
        <fullName evidence="3">Leucine rich repeat-containing protein</fullName>
    </recommendedName>
</protein>